<proteinExistence type="predicted"/>
<dbReference type="RefSeq" id="WP_184388615.1">
    <property type="nucleotide sequence ID" value="NZ_BAAAJD010000023.1"/>
</dbReference>
<dbReference type="AlphaFoldDB" id="A0A7W8QHM2"/>
<evidence type="ECO:0000313" key="2">
    <source>
        <dbReference type="Proteomes" id="UP000572635"/>
    </source>
</evidence>
<name>A0A7W8QHM2_9ACTN</name>
<organism evidence="1 2">
    <name type="scientific">Nocardiopsis composta</name>
    <dbReference type="NCBI Taxonomy" id="157465"/>
    <lineage>
        <taxon>Bacteria</taxon>
        <taxon>Bacillati</taxon>
        <taxon>Actinomycetota</taxon>
        <taxon>Actinomycetes</taxon>
        <taxon>Streptosporangiales</taxon>
        <taxon>Nocardiopsidaceae</taxon>
        <taxon>Nocardiopsis</taxon>
    </lineage>
</organism>
<sequence length="211" mass="21795">MAADGGDDLVWYASYGANTDRGRFSCYVSGGAPPGGTRENPGCRDRRPPRAEAALWLRGGVYFGLESPMWGGGLAMLDPALPGAAPARAYLVGAEQFADIAAQEMYRSPGDGPDPRAALRTGRAVLGPGRYETLLYCGDIAGRPVLTFTAHWGAADVEPNAPSAGYLAVIGAGLEAAHRWGPGRTGDYLASRPGASGRWTGGEVAALLSAG</sequence>
<keyword evidence="2" id="KW-1185">Reference proteome</keyword>
<comment type="caution">
    <text evidence="1">The sequence shown here is derived from an EMBL/GenBank/DDBJ whole genome shotgun (WGS) entry which is preliminary data.</text>
</comment>
<evidence type="ECO:0000313" key="1">
    <source>
        <dbReference type="EMBL" id="MBB5430607.1"/>
    </source>
</evidence>
<reference evidence="1 2" key="1">
    <citation type="submission" date="2020-08" db="EMBL/GenBank/DDBJ databases">
        <title>Sequencing the genomes of 1000 actinobacteria strains.</title>
        <authorList>
            <person name="Klenk H.-P."/>
        </authorList>
    </citation>
    <scope>NUCLEOTIDE SEQUENCE [LARGE SCALE GENOMIC DNA]</scope>
    <source>
        <strain evidence="1 2">DSM 44551</strain>
    </source>
</reference>
<evidence type="ECO:0008006" key="3">
    <source>
        <dbReference type="Google" id="ProtNLM"/>
    </source>
</evidence>
<protein>
    <recommendedName>
        <fullName evidence="3">Histone deacetylase</fullName>
    </recommendedName>
</protein>
<dbReference type="Gene3D" id="3.10.490.10">
    <property type="entry name" value="Gamma-glutamyl cyclotransferase-like"/>
    <property type="match status" value="1"/>
</dbReference>
<dbReference type="EMBL" id="JACHDB010000001">
    <property type="protein sequence ID" value="MBB5430607.1"/>
    <property type="molecule type" value="Genomic_DNA"/>
</dbReference>
<accession>A0A7W8QHM2</accession>
<gene>
    <name evidence="1" type="ORF">HDA36_000691</name>
</gene>
<dbReference type="Proteomes" id="UP000572635">
    <property type="component" value="Unassembled WGS sequence"/>
</dbReference>